<reference evidence="1 2" key="1">
    <citation type="submission" date="2023-07" db="EMBL/GenBank/DDBJ databases">
        <title>Sequencing the genomes of 1000 actinobacteria strains.</title>
        <authorList>
            <person name="Klenk H.-P."/>
        </authorList>
    </citation>
    <scope>NUCLEOTIDE SEQUENCE [LARGE SCALE GENOMIC DNA]</scope>
    <source>
        <strain evidence="1 2">DSM 46740</strain>
    </source>
</reference>
<keyword evidence="2" id="KW-1185">Reference proteome</keyword>
<evidence type="ECO:0000313" key="1">
    <source>
        <dbReference type="EMBL" id="MDP9848101.1"/>
    </source>
</evidence>
<dbReference type="Proteomes" id="UP001225356">
    <property type="component" value="Unassembled WGS sequence"/>
</dbReference>
<name>A0ABT9QMZ0_9ACTN</name>
<dbReference type="EMBL" id="JAUSQU010000001">
    <property type="protein sequence ID" value="MDP9848101.1"/>
    <property type="molecule type" value="Genomic_DNA"/>
</dbReference>
<sequence length="189" mass="20615">MDFATWARSVDDHSANLLLLNRQAAENLCLETVERRRPWQSGLEFDAEAAAHTDNLIPVGRASRSWIGIRIELLRTYAQVLCSEPQGVRSDGLLTDAGAQRVAAADLDAVAKIWRHGPRTTGAPSSTSARNASILPDRFLPSSALGRTRTDLGRQGAEHFAELNSASGRHRQDMDVLNARRCSFLGTPG</sequence>
<accession>A0ABT9QMZ0</accession>
<dbReference type="RefSeq" id="WP_307565169.1">
    <property type="nucleotide sequence ID" value="NZ_JAUSQU010000001.1"/>
</dbReference>
<evidence type="ECO:0000313" key="2">
    <source>
        <dbReference type="Proteomes" id="UP001225356"/>
    </source>
</evidence>
<organism evidence="1 2">
    <name type="scientific">Streptosporangium lutulentum</name>
    <dbReference type="NCBI Taxonomy" id="1461250"/>
    <lineage>
        <taxon>Bacteria</taxon>
        <taxon>Bacillati</taxon>
        <taxon>Actinomycetota</taxon>
        <taxon>Actinomycetes</taxon>
        <taxon>Streptosporangiales</taxon>
        <taxon>Streptosporangiaceae</taxon>
        <taxon>Streptosporangium</taxon>
    </lineage>
</organism>
<gene>
    <name evidence="1" type="ORF">J2853_007312</name>
</gene>
<protein>
    <submittedName>
        <fullName evidence="1">Uncharacterized protein</fullName>
    </submittedName>
</protein>
<comment type="caution">
    <text evidence="1">The sequence shown here is derived from an EMBL/GenBank/DDBJ whole genome shotgun (WGS) entry which is preliminary data.</text>
</comment>
<proteinExistence type="predicted"/>